<sequence>MASSFRVVQHTVKGSHTREYIRATANGDADTPTLSVKQYIPLDNPTPKPGDVTIIGAHANGFPKELYEPLWEEIYQRASQAGIRIRSIWIADMWSQGQSGVLNEKILGNDRHSMGGTQLALLSLGHPRLLRSLVLIDPVIQVPNSSIPPAMSSTSRQDIWPSKDAATSRFKGSKFFQSWDPRVLDLWLEHGLRQVPTELYPAEHAEEDKRFTLTTSKHQELFTFLRPSYPKVPGETYVDKDPISDEEYPGYPFYRPEPVYVFRRLPELRPSILYIFGEKSNISLPEQRRLKMTLTGTGVGGSGGVAAGRVKQETFDCGHLVPMEKVTECAVAITVFLGDELKLWRQEKAEFEQYWNEKSRTEQITIDKDWARKVDPKAIPAGKTKL</sequence>
<name>A0A1T3CMP9_9HYPO</name>
<protein>
    <submittedName>
        <fullName evidence="1">Toxin biosynthesis protein</fullName>
    </submittedName>
</protein>
<evidence type="ECO:0000313" key="1">
    <source>
        <dbReference type="EMBL" id="OPB42350.1"/>
    </source>
</evidence>
<dbReference type="OrthoDB" id="94039at2759"/>
<dbReference type="Proteomes" id="UP000191004">
    <property type="component" value="Unassembled WGS sequence"/>
</dbReference>
<dbReference type="AlphaFoldDB" id="A0A1T3CMP9"/>
<organism evidence="1 2">
    <name type="scientific">Trichoderma guizhouense</name>
    <dbReference type="NCBI Taxonomy" id="1491466"/>
    <lineage>
        <taxon>Eukaryota</taxon>
        <taxon>Fungi</taxon>
        <taxon>Dikarya</taxon>
        <taxon>Ascomycota</taxon>
        <taxon>Pezizomycotina</taxon>
        <taxon>Sordariomycetes</taxon>
        <taxon>Hypocreomycetidae</taxon>
        <taxon>Hypocreales</taxon>
        <taxon>Hypocreaceae</taxon>
        <taxon>Trichoderma</taxon>
    </lineage>
</organism>
<reference evidence="1 2" key="1">
    <citation type="submission" date="2016-04" db="EMBL/GenBank/DDBJ databases">
        <title>Multiple horizontal gene transfer events from other fungi enriched the ability of the initially mycotrophic fungus Trichoderma (Ascomycota) to feed on dead plant biomass.</title>
        <authorList>
            <person name="Atanasova L."/>
            <person name="Chenthamara K."/>
            <person name="Zhang J."/>
            <person name="Grujic M."/>
            <person name="Henrissat B."/>
            <person name="Kuo A."/>
            <person name="Aertz A."/>
            <person name="Salamov A."/>
            <person name="Lipzen A."/>
            <person name="Labutti K."/>
            <person name="Barry K."/>
            <person name="Miao Y."/>
            <person name="Rahimi M.J."/>
            <person name="Shen Q."/>
            <person name="Grigoriev I.V."/>
            <person name="Kubicek C.P."/>
            <person name="Druzhinina I.S."/>
        </authorList>
    </citation>
    <scope>NUCLEOTIDE SEQUENCE [LARGE SCALE GENOMIC DNA]</scope>
    <source>
        <strain evidence="1 2">NJAU 4742</strain>
    </source>
</reference>
<gene>
    <name evidence="1" type="ORF">A0O28_0034670</name>
</gene>
<comment type="caution">
    <text evidence="1">The sequence shown here is derived from an EMBL/GenBank/DDBJ whole genome shotgun (WGS) entry which is preliminary data.</text>
</comment>
<dbReference type="Gene3D" id="3.40.50.1820">
    <property type="entry name" value="alpha/beta hydrolase"/>
    <property type="match status" value="1"/>
</dbReference>
<dbReference type="SUPFAM" id="SSF53474">
    <property type="entry name" value="alpha/beta-Hydrolases"/>
    <property type="match status" value="1"/>
</dbReference>
<keyword evidence="2" id="KW-1185">Reference proteome</keyword>
<proteinExistence type="predicted"/>
<dbReference type="EMBL" id="LVVK01000013">
    <property type="protein sequence ID" value="OPB42350.1"/>
    <property type="molecule type" value="Genomic_DNA"/>
</dbReference>
<accession>A0A1T3CMP9</accession>
<dbReference type="InterPro" id="IPR029058">
    <property type="entry name" value="AB_hydrolase_fold"/>
</dbReference>
<evidence type="ECO:0000313" key="2">
    <source>
        <dbReference type="Proteomes" id="UP000191004"/>
    </source>
</evidence>